<sequence>MIVDTDVNRARGLYGRLIDTAATRFGAALDLDPDDRADEVSRRLAELFEGRPGIEGVMLRLKGRDVGVATPQRVGAAEGFAGPAPEWGAGDRAGLPGRSGRYRPVWFDCAAPGCGAAEARSFYDERAVPACPDEAHGPMELRR</sequence>
<reference evidence="3 4" key="1">
    <citation type="submission" date="2018-09" db="EMBL/GenBank/DDBJ databases">
        <title>Streptomyces sp. nov. DS1-2, an endophytic actinomycete isolated from roots of Dendrobium scabrilingue.</title>
        <authorList>
            <person name="Kuncharoen N."/>
            <person name="Kudo T."/>
            <person name="Ohkuma M."/>
            <person name="Yuki M."/>
            <person name="Tanasupawat S."/>
        </authorList>
    </citation>
    <scope>NUCLEOTIDE SEQUENCE [LARGE SCALE GENOMIC DNA]</scope>
    <source>
        <strain evidence="1 4">AZ1-7</strain>
        <strain evidence="2 3">DS1-2</strain>
    </source>
</reference>
<evidence type="ECO:0000313" key="4">
    <source>
        <dbReference type="Proteomes" id="UP000275024"/>
    </source>
</evidence>
<proteinExistence type="predicted"/>
<dbReference type="EMBL" id="RBDY01000010">
    <property type="protein sequence ID" value="RKN21738.1"/>
    <property type="molecule type" value="Genomic_DNA"/>
</dbReference>
<keyword evidence="3" id="KW-1185">Reference proteome</keyword>
<evidence type="ECO:0000313" key="2">
    <source>
        <dbReference type="EMBL" id="RKN21738.1"/>
    </source>
</evidence>
<comment type="caution">
    <text evidence="1">The sequence shown here is derived from an EMBL/GenBank/DDBJ whole genome shotgun (WGS) entry which is preliminary data.</text>
</comment>
<dbReference type="Proteomes" id="UP000275024">
    <property type="component" value="Unassembled WGS sequence"/>
</dbReference>
<name>A0A3A9W6T4_9ACTN</name>
<evidence type="ECO:0000313" key="3">
    <source>
        <dbReference type="Proteomes" id="UP000268652"/>
    </source>
</evidence>
<accession>A0A3A9W6T4</accession>
<protein>
    <submittedName>
        <fullName evidence="1">Uncharacterized protein</fullName>
    </submittedName>
</protein>
<dbReference type="Proteomes" id="UP000268652">
    <property type="component" value="Unassembled WGS sequence"/>
</dbReference>
<evidence type="ECO:0000313" key="1">
    <source>
        <dbReference type="EMBL" id="RKN08580.1"/>
    </source>
</evidence>
<organism evidence="1 4">
    <name type="scientific">Streptomyces radicis</name>
    <dbReference type="NCBI Taxonomy" id="1750517"/>
    <lineage>
        <taxon>Bacteria</taxon>
        <taxon>Bacillati</taxon>
        <taxon>Actinomycetota</taxon>
        <taxon>Actinomycetes</taxon>
        <taxon>Kitasatosporales</taxon>
        <taxon>Streptomycetaceae</taxon>
        <taxon>Streptomyces</taxon>
    </lineage>
</organism>
<dbReference type="EMBL" id="RBDX01000010">
    <property type="protein sequence ID" value="RKN08580.1"/>
    <property type="molecule type" value="Genomic_DNA"/>
</dbReference>
<dbReference type="AlphaFoldDB" id="A0A3A9W6T4"/>
<gene>
    <name evidence="2" type="ORF">D7318_15320</name>
    <name evidence="1" type="ORF">D7319_14365</name>
</gene>